<evidence type="ECO:0000256" key="2">
    <source>
        <dbReference type="ARBA" id="ARBA00022723"/>
    </source>
</evidence>
<dbReference type="InterPro" id="IPR028090">
    <property type="entry name" value="JAB_dom_prok"/>
</dbReference>
<feature type="domain" description="JAB" evidence="7">
    <location>
        <begin position="77"/>
        <end position="178"/>
    </location>
</feature>
<dbReference type="EMBL" id="JBHSRS010000017">
    <property type="protein sequence ID" value="MFC6281190.1"/>
    <property type="molecule type" value="Genomic_DNA"/>
</dbReference>
<evidence type="ECO:0000259" key="6">
    <source>
        <dbReference type="Pfam" id="PF09436"/>
    </source>
</evidence>
<dbReference type="RefSeq" id="WP_377412962.1">
    <property type="nucleotide sequence ID" value="NZ_JBHSRS010000017.1"/>
</dbReference>
<sequence length="204" mass="22789">MDAIIQGMFPTVMMPREGMIEPATNNGTRYVVARDGLWREVMLPWVTVLHKIAHSDFMLPYGPAKDTVALKCGPIPSELRSKFVQDAKAAMPNEMAAAVVWNSNDHSWRYEKRENMQATADLVEYHEVQLGDGEYLVLDLHSHGTFSAFFSQKDDQDDMGSMKFSGVIGNLDTGDMTSVLRLNMLGQTWDADLASNGKLEVLCK</sequence>
<evidence type="ECO:0000256" key="3">
    <source>
        <dbReference type="ARBA" id="ARBA00022801"/>
    </source>
</evidence>
<keyword evidence="9" id="KW-1185">Reference proteome</keyword>
<gene>
    <name evidence="8" type="ORF">ACFQND_08115</name>
</gene>
<evidence type="ECO:0000313" key="9">
    <source>
        <dbReference type="Proteomes" id="UP001596270"/>
    </source>
</evidence>
<organism evidence="8 9">
    <name type="scientific">Polaromonas aquatica</name>
    <dbReference type="NCBI Taxonomy" id="332657"/>
    <lineage>
        <taxon>Bacteria</taxon>
        <taxon>Pseudomonadati</taxon>
        <taxon>Pseudomonadota</taxon>
        <taxon>Betaproteobacteria</taxon>
        <taxon>Burkholderiales</taxon>
        <taxon>Comamonadaceae</taxon>
        <taxon>Polaromonas</taxon>
    </lineage>
</organism>
<evidence type="ECO:0000259" key="7">
    <source>
        <dbReference type="Pfam" id="PF14464"/>
    </source>
</evidence>
<dbReference type="InterPro" id="IPR022499">
    <property type="entry name" value="PRTRC_protein-A"/>
</dbReference>
<dbReference type="Proteomes" id="UP001596270">
    <property type="component" value="Unassembled WGS sequence"/>
</dbReference>
<keyword evidence="1" id="KW-0645">Protease</keyword>
<keyword evidence="2" id="KW-0479">Metal-binding</keyword>
<name>A0ABW1TVD2_9BURK</name>
<keyword evidence="4" id="KW-0862">Zinc</keyword>
<accession>A0ABW1TVD2</accession>
<dbReference type="InterPro" id="IPR018560">
    <property type="entry name" value="DUF2016"/>
</dbReference>
<feature type="domain" description="DUF2016" evidence="6">
    <location>
        <begin position="1"/>
        <end position="70"/>
    </location>
</feature>
<dbReference type="NCBIfam" id="TIGR03735">
    <property type="entry name" value="PRTRC_A"/>
    <property type="match status" value="1"/>
</dbReference>
<evidence type="ECO:0000256" key="5">
    <source>
        <dbReference type="ARBA" id="ARBA00023049"/>
    </source>
</evidence>
<proteinExistence type="predicted"/>
<dbReference type="Pfam" id="PF14464">
    <property type="entry name" value="Prok-JAB"/>
    <property type="match status" value="1"/>
</dbReference>
<evidence type="ECO:0000256" key="1">
    <source>
        <dbReference type="ARBA" id="ARBA00022670"/>
    </source>
</evidence>
<reference evidence="9" key="1">
    <citation type="journal article" date="2019" name="Int. J. Syst. Evol. Microbiol.">
        <title>The Global Catalogue of Microorganisms (GCM) 10K type strain sequencing project: providing services to taxonomists for standard genome sequencing and annotation.</title>
        <authorList>
            <consortium name="The Broad Institute Genomics Platform"/>
            <consortium name="The Broad Institute Genome Sequencing Center for Infectious Disease"/>
            <person name="Wu L."/>
            <person name="Ma J."/>
        </authorList>
    </citation>
    <scope>NUCLEOTIDE SEQUENCE [LARGE SCALE GENOMIC DNA]</scope>
    <source>
        <strain evidence="9">CCUG 39402</strain>
    </source>
</reference>
<keyword evidence="5" id="KW-0482">Metalloprotease</keyword>
<comment type="caution">
    <text evidence="8">The sequence shown here is derived from an EMBL/GenBank/DDBJ whole genome shotgun (WGS) entry which is preliminary data.</text>
</comment>
<protein>
    <submittedName>
        <fullName evidence="8">PRTRC system protein A</fullName>
    </submittedName>
</protein>
<dbReference type="SUPFAM" id="SSF102712">
    <property type="entry name" value="JAB1/MPN domain"/>
    <property type="match status" value="1"/>
</dbReference>
<keyword evidence="3" id="KW-0378">Hydrolase</keyword>
<evidence type="ECO:0000256" key="4">
    <source>
        <dbReference type="ARBA" id="ARBA00022833"/>
    </source>
</evidence>
<dbReference type="Pfam" id="PF09436">
    <property type="entry name" value="DUF2016"/>
    <property type="match status" value="1"/>
</dbReference>
<evidence type="ECO:0000313" key="8">
    <source>
        <dbReference type="EMBL" id="MFC6281190.1"/>
    </source>
</evidence>